<evidence type="ECO:0000256" key="1">
    <source>
        <dbReference type="SAM" id="Phobius"/>
    </source>
</evidence>
<feature type="transmembrane region" description="Helical" evidence="1">
    <location>
        <begin position="174"/>
        <end position="193"/>
    </location>
</feature>
<dbReference type="EMBL" id="CP012508">
    <property type="protein sequence ID" value="ALB23934.1"/>
    <property type="molecule type" value="Genomic_DNA"/>
</dbReference>
<gene>
    <name evidence="2" type="ORF">KU39_2758</name>
</gene>
<evidence type="ECO:0000313" key="2">
    <source>
        <dbReference type="EMBL" id="ALB23934.1"/>
    </source>
</evidence>
<keyword evidence="1" id="KW-1133">Transmembrane helix</keyword>
<evidence type="ECO:0000313" key="3">
    <source>
        <dbReference type="Proteomes" id="UP000029558"/>
    </source>
</evidence>
<sequence>MECAASRHVTLCDADSRGFIVVAFCSAILHHWMCKIPTEVATLTFLFNAVNELRNQYPNDQILIAYFINRLSCQQQEAFEPVTKMLEIAKLAEDKIEGDCRLLEQEGSQPEAIKNFKEKAIKAVYNYVESTLANPEHSNKARAEYQQSIKNCSEECKAALDDSSCERLRKVLRVLVNFLTHISLVGIVANIYHKHTTGSWLLFERKKESYDIKENLYGIQKISESLIKANLQLST</sequence>
<dbReference type="Proteomes" id="UP000029558">
    <property type="component" value="Chromosome"/>
</dbReference>
<name>A0AAC8VKB8_PISSA</name>
<organism evidence="2 3">
    <name type="scientific">Piscirickettsia salmonis</name>
    <dbReference type="NCBI Taxonomy" id="1238"/>
    <lineage>
        <taxon>Bacteria</taxon>
        <taxon>Pseudomonadati</taxon>
        <taxon>Pseudomonadota</taxon>
        <taxon>Gammaproteobacteria</taxon>
        <taxon>Thiotrichales</taxon>
        <taxon>Piscirickettsiaceae</taxon>
        <taxon>Piscirickettsia</taxon>
    </lineage>
</organism>
<dbReference type="AlphaFoldDB" id="A0AAC8VKB8"/>
<reference evidence="2 3" key="1">
    <citation type="journal article" date="2014" name="Genome Announc.">
        <title>Comparative Genome Analysis of Two Isolates of the Fish Pathogen Piscirickettsia salmonis from Different Hosts Reveals Major Differences in Virulence-Associated Secretion Systems.</title>
        <authorList>
            <person name="Bohle H."/>
            <person name="Henriquez P."/>
            <person name="Grothusen H."/>
            <person name="Navas E."/>
            <person name="Sandoval A."/>
            <person name="Bustamante F."/>
            <person name="Bustos P."/>
            <person name="Mancilla M."/>
        </authorList>
    </citation>
    <scope>NUCLEOTIDE SEQUENCE [LARGE SCALE GENOMIC DNA]</scope>
    <source>
        <strain evidence="3">B1-32597</strain>
    </source>
</reference>
<protein>
    <submittedName>
        <fullName evidence="2">Uncharacterized protein</fullName>
    </submittedName>
</protein>
<keyword evidence="1" id="KW-0812">Transmembrane</keyword>
<proteinExistence type="predicted"/>
<accession>A0AAC8VKB8</accession>
<keyword evidence="1" id="KW-0472">Membrane</keyword>